<dbReference type="AlphaFoldDB" id="A0AAV5FYX0"/>
<protein>
    <recommendedName>
        <fullName evidence="10">RNase H type-1 domain-containing protein</fullName>
    </recommendedName>
</protein>
<dbReference type="GO" id="GO:0003676">
    <property type="term" value="F:nucleic acid binding"/>
    <property type="evidence" value="ECO:0007669"/>
    <property type="project" value="InterPro"/>
</dbReference>
<dbReference type="Proteomes" id="UP001054889">
    <property type="component" value="Unassembled WGS sequence"/>
</dbReference>
<comment type="caution">
    <text evidence="11">The sequence shown here is derived from an EMBL/GenBank/DDBJ whole genome shotgun (WGS) entry which is preliminary data.</text>
</comment>
<dbReference type="InterPro" id="IPR034294">
    <property type="entry name" value="Aquaporin_transptr"/>
</dbReference>
<name>A0AAV5FYX0_ELECO</name>
<feature type="domain" description="RNase H type-1" evidence="10">
    <location>
        <begin position="61"/>
        <end position="140"/>
    </location>
</feature>
<feature type="transmembrane region" description="Helical" evidence="9">
    <location>
        <begin position="271"/>
        <end position="294"/>
    </location>
</feature>
<dbReference type="Pfam" id="PF00230">
    <property type="entry name" value="MIP"/>
    <property type="match status" value="1"/>
</dbReference>
<feature type="compositionally biased region" description="Polar residues" evidence="8">
    <location>
        <begin position="38"/>
        <end position="48"/>
    </location>
</feature>
<dbReference type="Gene3D" id="1.20.1080.10">
    <property type="entry name" value="Glycerol uptake facilitator protein"/>
    <property type="match status" value="1"/>
</dbReference>
<dbReference type="PRINTS" id="PR00783">
    <property type="entry name" value="MINTRINSICP"/>
</dbReference>
<organism evidence="11 12">
    <name type="scientific">Eleusine coracana subsp. coracana</name>
    <dbReference type="NCBI Taxonomy" id="191504"/>
    <lineage>
        <taxon>Eukaryota</taxon>
        <taxon>Viridiplantae</taxon>
        <taxon>Streptophyta</taxon>
        <taxon>Embryophyta</taxon>
        <taxon>Tracheophyta</taxon>
        <taxon>Spermatophyta</taxon>
        <taxon>Magnoliopsida</taxon>
        <taxon>Liliopsida</taxon>
        <taxon>Poales</taxon>
        <taxon>Poaceae</taxon>
        <taxon>PACMAD clade</taxon>
        <taxon>Chloridoideae</taxon>
        <taxon>Cynodonteae</taxon>
        <taxon>Eleusininae</taxon>
        <taxon>Eleusine</taxon>
    </lineage>
</organism>
<gene>
    <name evidence="11" type="primary">gb28803</name>
    <name evidence="11" type="ORF">PR202_gb28803</name>
</gene>
<feature type="transmembrane region" description="Helical" evidence="9">
    <location>
        <begin position="391"/>
        <end position="410"/>
    </location>
</feature>
<dbReference type="GO" id="GO:0004523">
    <property type="term" value="F:RNA-DNA hybrid ribonuclease activity"/>
    <property type="evidence" value="ECO:0007669"/>
    <property type="project" value="InterPro"/>
</dbReference>
<feature type="transmembrane region" description="Helical" evidence="9">
    <location>
        <begin position="461"/>
        <end position="482"/>
    </location>
</feature>
<evidence type="ECO:0000256" key="2">
    <source>
        <dbReference type="ARBA" id="ARBA00022448"/>
    </source>
</evidence>
<evidence type="ECO:0000256" key="4">
    <source>
        <dbReference type="ARBA" id="ARBA00022737"/>
    </source>
</evidence>
<reference evidence="11" key="1">
    <citation type="journal article" date="2018" name="DNA Res.">
        <title>Multiple hybrid de novo genome assembly of finger millet, an orphan allotetraploid crop.</title>
        <authorList>
            <person name="Hatakeyama M."/>
            <person name="Aluri S."/>
            <person name="Balachadran M.T."/>
            <person name="Sivarajan S.R."/>
            <person name="Patrignani A."/>
            <person name="Gruter S."/>
            <person name="Poveda L."/>
            <person name="Shimizu-Inatsugi R."/>
            <person name="Baeten J."/>
            <person name="Francoijs K.J."/>
            <person name="Nataraja K.N."/>
            <person name="Reddy Y.A.N."/>
            <person name="Phadnis S."/>
            <person name="Ravikumar R.L."/>
            <person name="Schlapbach R."/>
            <person name="Sreeman S.M."/>
            <person name="Shimizu K.K."/>
        </authorList>
    </citation>
    <scope>NUCLEOTIDE SEQUENCE</scope>
</reference>
<sequence length="483" mass="51309">MHGGKQSIEEIFQSPLSTHYFVENFIAELRSLKPPPTETQQGPRNQSPRWIAPPEGMVKLNVEAALSKNRDMAAVSAVARDTGGLFMGASVVVIQGINDAETAEVLACKEGVALATDLNVRRFRLASNCLTVVKNIREQDHSYAVPDKSKAEAKLNQPDIVLYTYTSLLHQHYPHPSTRTLLKESLRLIELASWSASMDLSLSIEAARASMENMSDDKIAIIIPKMSPVLAKSPSNEFPPLGLRNDTSRSPTSVNMVALALMKKSYCRLSIFQVAAEFLGTFLLIFALLSALIMNEKNNGALGLLGVAAAAGLAVVVIVASIVHVSMSHLNPAVSIAMAIFGYLPPAHLVPYMAAQFLGSIGASFVATAIYDPANASTTIVTVPTIGAVEAFFVEFIITFVLLFVITALATDPKAVKELIAVGAGAAVTMNALISAVSTGASMNPARTLGPAIATGTYTKIWIYMVAPPLGAIAGTGAYIALK</sequence>
<evidence type="ECO:0000259" key="10">
    <source>
        <dbReference type="Pfam" id="PF13456"/>
    </source>
</evidence>
<proteinExistence type="inferred from homology"/>
<feature type="transmembrane region" description="Helical" evidence="9">
    <location>
        <begin position="419"/>
        <end position="441"/>
    </location>
</feature>
<feature type="transmembrane region" description="Helical" evidence="9">
    <location>
        <begin position="329"/>
        <end position="345"/>
    </location>
</feature>
<dbReference type="InterPro" id="IPR002156">
    <property type="entry name" value="RNaseH_domain"/>
</dbReference>
<evidence type="ECO:0000256" key="1">
    <source>
        <dbReference type="ARBA" id="ARBA00004141"/>
    </source>
</evidence>
<dbReference type="SUPFAM" id="SSF53098">
    <property type="entry name" value="Ribonuclease H-like"/>
    <property type="match status" value="1"/>
</dbReference>
<keyword evidence="6 9" id="KW-0472">Membrane</keyword>
<feature type="region of interest" description="Disordered" evidence="8">
    <location>
        <begin position="32"/>
        <end position="52"/>
    </location>
</feature>
<dbReference type="GO" id="GO:0016020">
    <property type="term" value="C:membrane"/>
    <property type="evidence" value="ECO:0007669"/>
    <property type="project" value="UniProtKB-SubCell"/>
</dbReference>
<reference evidence="11" key="2">
    <citation type="submission" date="2021-12" db="EMBL/GenBank/DDBJ databases">
        <title>Resequencing data analysis of finger millet.</title>
        <authorList>
            <person name="Hatakeyama M."/>
            <person name="Aluri S."/>
            <person name="Balachadran M.T."/>
            <person name="Sivarajan S.R."/>
            <person name="Poveda L."/>
            <person name="Shimizu-Inatsugi R."/>
            <person name="Schlapbach R."/>
            <person name="Sreeman S.M."/>
            <person name="Shimizu K.K."/>
        </authorList>
    </citation>
    <scope>NUCLEOTIDE SEQUENCE</scope>
</reference>
<keyword evidence="4" id="KW-0677">Repeat</keyword>
<dbReference type="PROSITE" id="PS00221">
    <property type="entry name" value="MIP"/>
    <property type="match status" value="1"/>
</dbReference>
<dbReference type="EMBL" id="BQKI01000098">
    <property type="protein sequence ID" value="GJN39670.1"/>
    <property type="molecule type" value="Genomic_DNA"/>
</dbReference>
<dbReference type="InterPro" id="IPR023271">
    <property type="entry name" value="Aquaporin-like"/>
</dbReference>
<evidence type="ECO:0000256" key="8">
    <source>
        <dbReference type="SAM" id="MobiDB-lite"/>
    </source>
</evidence>
<dbReference type="InterPro" id="IPR022357">
    <property type="entry name" value="MIP_CS"/>
</dbReference>
<evidence type="ECO:0000256" key="3">
    <source>
        <dbReference type="ARBA" id="ARBA00022692"/>
    </source>
</evidence>
<comment type="subcellular location">
    <subcellularLocation>
        <location evidence="1">Membrane</location>
        <topology evidence="1">Multi-pass membrane protein</topology>
    </subcellularLocation>
</comment>
<keyword evidence="12" id="KW-1185">Reference proteome</keyword>
<evidence type="ECO:0000256" key="9">
    <source>
        <dbReference type="SAM" id="Phobius"/>
    </source>
</evidence>
<keyword evidence="5 9" id="KW-1133">Transmembrane helix</keyword>
<evidence type="ECO:0000256" key="7">
    <source>
        <dbReference type="RuleBase" id="RU000477"/>
    </source>
</evidence>
<dbReference type="PANTHER" id="PTHR45724">
    <property type="entry name" value="AQUAPORIN NIP2-1"/>
    <property type="match status" value="1"/>
</dbReference>
<comment type="similarity">
    <text evidence="7">Belongs to the MIP/aquaporin (TC 1.A.8) family.</text>
</comment>
<dbReference type="SUPFAM" id="SSF81338">
    <property type="entry name" value="Aquaporin-like"/>
    <property type="match status" value="1"/>
</dbReference>
<keyword evidence="3 7" id="KW-0812">Transmembrane</keyword>
<feature type="transmembrane region" description="Helical" evidence="9">
    <location>
        <begin position="301"/>
        <end position="323"/>
    </location>
</feature>
<dbReference type="InterPro" id="IPR000425">
    <property type="entry name" value="MIP"/>
</dbReference>
<keyword evidence="2 7" id="KW-0813">Transport</keyword>
<dbReference type="GO" id="GO:0015267">
    <property type="term" value="F:channel activity"/>
    <property type="evidence" value="ECO:0007669"/>
    <property type="project" value="InterPro"/>
</dbReference>
<dbReference type="InterPro" id="IPR012337">
    <property type="entry name" value="RNaseH-like_sf"/>
</dbReference>
<feature type="transmembrane region" description="Helical" evidence="9">
    <location>
        <begin position="352"/>
        <end position="371"/>
    </location>
</feature>
<evidence type="ECO:0000256" key="6">
    <source>
        <dbReference type="ARBA" id="ARBA00023136"/>
    </source>
</evidence>
<accession>A0AAV5FYX0</accession>
<evidence type="ECO:0000313" key="11">
    <source>
        <dbReference type="EMBL" id="GJN39670.1"/>
    </source>
</evidence>
<dbReference type="Pfam" id="PF13456">
    <property type="entry name" value="RVT_3"/>
    <property type="match status" value="1"/>
</dbReference>
<evidence type="ECO:0000313" key="12">
    <source>
        <dbReference type="Proteomes" id="UP001054889"/>
    </source>
</evidence>
<dbReference type="PANTHER" id="PTHR45724:SF39">
    <property type="match status" value="1"/>
</dbReference>
<evidence type="ECO:0000256" key="5">
    <source>
        <dbReference type="ARBA" id="ARBA00022989"/>
    </source>
</evidence>